<feature type="region of interest" description="Disordered" evidence="1">
    <location>
        <begin position="303"/>
        <end position="324"/>
    </location>
</feature>
<sequence length="385" mass="41508">MDGRNPSVPYPQNMFPPPAAGMIGLILNNMNNSYNNPLAQLTQQMPVPAHMSNTGMQMLFPGGSQATTTAVVPLEPTMPSLPAIIPSNSGVDAGAGPGPVSVTDSDSDSECDAAAEGRASGSRPAKARKGKKAGKTDSPWANVQASVLLKLEVLVATAEATKTKGASLSPEEVDTVFEQTRTGLLSKLEAGVAGAPKGSDESRRLKAHIESIQKLSEVKMERGGSWNQLVWTWIQNVANHGVAKARKEGKYSAAAVQDEEQREKIGKAVDTIRRFSDLGHGLAGVETIKPAQLQQQALREAAHKKRKAAEERKEDQRQKQSRMMEEVVEITKEKAGQQGDICAQIARSNELMQRDIDLKSDIVAMLRSLVATYVEKNQQQREGPL</sequence>
<keyword evidence="3" id="KW-1185">Reference proteome</keyword>
<name>A0A9W6BVB9_9CHLO</name>
<feature type="region of interest" description="Disordered" evidence="1">
    <location>
        <begin position="84"/>
        <end position="138"/>
    </location>
</feature>
<evidence type="ECO:0000313" key="3">
    <source>
        <dbReference type="Proteomes" id="UP001165080"/>
    </source>
</evidence>
<proteinExistence type="predicted"/>
<gene>
    <name evidence="2" type="primary">PLESTMB000341</name>
    <name evidence="2" type="ORF">PLESTB_001446800</name>
</gene>
<protein>
    <submittedName>
        <fullName evidence="2">Uncharacterized protein</fullName>
    </submittedName>
</protein>
<dbReference type="EMBL" id="BRXU01000026">
    <property type="protein sequence ID" value="GLC59089.1"/>
    <property type="molecule type" value="Genomic_DNA"/>
</dbReference>
<comment type="caution">
    <text evidence="2">The sequence shown here is derived from an EMBL/GenBank/DDBJ whole genome shotgun (WGS) entry which is preliminary data.</text>
</comment>
<organism evidence="2 3">
    <name type="scientific">Pleodorina starrii</name>
    <dbReference type="NCBI Taxonomy" id="330485"/>
    <lineage>
        <taxon>Eukaryota</taxon>
        <taxon>Viridiplantae</taxon>
        <taxon>Chlorophyta</taxon>
        <taxon>core chlorophytes</taxon>
        <taxon>Chlorophyceae</taxon>
        <taxon>CS clade</taxon>
        <taxon>Chlamydomonadales</taxon>
        <taxon>Volvocaceae</taxon>
        <taxon>Pleodorina</taxon>
    </lineage>
</organism>
<dbReference type="Proteomes" id="UP001165080">
    <property type="component" value="Unassembled WGS sequence"/>
</dbReference>
<dbReference type="AlphaFoldDB" id="A0A9W6BVB9"/>
<feature type="compositionally biased region" description="Basic and acidic residues" evidence="1">
    <location>
        <begin position="308"/>
        <end position="324"/>
    </location>
</feature>
<accession>A0A9W6BVB9</accession>
<evidence type="ECO:0000313" key="2">
    <source>
        <dbReference type="EMBL" id="GLC59089.1"/>
    </source>
</evidence>
<reference evidence="2 3" key="1">
    <citation type="journal article" date="2023" name="Commun. Biol.">
        <title>Reorganization of the ancestral sex-determining regions during the evolution of trioecy in Pleodorina starrii.</title>
        <authorList>
            <person name="Takahashi K."/>
            <person name="Suzuki S."/>
            <person name="Kawai-Toyooka H."/>
            <person name="Yamamoto K."/>
            <person name="Hamaji T."/>
            <person name="Ootsuki R."/>
            <person name="Yamaguchi H."/>
            <person name="Kawachi M."/>
            <person name="Higashiyama T."/>
            <person name="Nozaki H."/>
        </authorList>
    </citation>
    <scope>NUCLEOTIDE SEQUENCE [LARGE SCALE GENOMIC DNA]</scope>
    <source>
        <strain evidence="2 3">NIES-4479</strain>
    </source>
</reference>
<evidence type="ECO:0000256" key="1">
    <source>
        <dbReference type="SAM" id="MobiDB-lite"/>
    </source>
</evidence>